<evidence type="ECO:0000313" key="4">
    <source>
        <dbReference type="EMBL" id="OMD52512.1"/>
    </source>
</evidence>
<reference evidence="4 5" key="1">
    <citation type="submission" date="2016-10" db="EMBL/GenBank/DDBJ databases">
        <title>Paenibacillus species isolates.</title>
        <authorList>
            <person name="Beno S.M."/>
        </authorList>
    </citation>
    <scope>NUCLEOTIDE SEQUENCE [LARGE SCALE GENOMIC DNA]</scope>
    <source>
        <strain evidence="4 5">FSL H7-0744</strain>
    </source>
</reference>
<dbReference type="InterPro" id="IPR039424">
    <property type="entry name" value="SBP_5"/>
</dbReference>
<keyword evidence="5" id="KW-1185">Reference proteome</keyword>
<dbReference type="Gene3D" id="3.40.190.10">
    <property type="entry name" value="Periplasmic binding protein-like II"/>
    <property type="match status" value="1"/>
</dbReference>
<dbReference type="InterPro" id="IPR000914">
    <property type="entry name" value="SBP_5_dom"/>
</dbReference>
<keyword evidence="1" id="KW-0238">DNA-binding</keyword>
<evidence type="ECO:0000259" key="3">
    <source>
        <dbReference type="Pfam" id="PF12793"/>
    </source>
</evidence>
<name>A0ABX3HQM4_PAEBO</name>
<dbReference type="InterPro" id="IPR025370">
    <property type="entry name" value="SgrR_HTH_N"/>
</dbReference>
<dbReference type="EMBL" id="MPTB01000003">
    <property type="protein sequence ID" value="OMD52512.1"/>
    <property type="molecule type" value="Genomic_DNA"/>
</dbReference>
<sequence length="594" mass="69004">MDIEDHYLTLHKQYESKPDKTWFPVSMDELSVIFDCTRRNTQFLVQKLKEHGYIDWKSGLGRGNTSQLVLLRDKEELILEKARRRALQGRIREAFECLQDSGGESLHTQFHSWLGDQFGMHKQRRDEDVLRFPFYRPVPDLNPLTVVRRTEAHMIRQLFDTLVEYDPQQQTLKPGLAHHWECDETKSRWTFYLRKGVTFHHGKRLTAEDVRFTFERIRNWSAGDFLAQSVLQVEMKSTYSVCFQLAEPNALFAHFIATERFSIIPNDLEQIAARHDFARLPVGSGPFQMTENNESILVLEANERYFNGRPFLDRIEMWVWPNYEEQLRSRERSSDQTQLLYFEALSKGDSDRTLNQYELGSTLLTFNLSKDGVMQDRRLREAIHLTLDRKQMLRELQGKRAVTSSGFDPGWNDPAYGNGADLDTAKELLRSSTYAGEVLQLYTYEYFSNEEDVRWIRQECGKLGVKVEINVLPILELSQAGVIVQADMIFVGEVLGGQPSIALIEMYRSPNGYIRNHLDAATLAKADGRIQEALGTADPEQRMQILRGIEAELKREFSVLFMYHSVQTVGHEKSLHGIEMNAWGKINYKEIWIE</sequence>
<dbReference type="CDD" id="cd08507">
    <property type="entry name" value="PBP2_SgrR_like"/>
    <property type="match status" value="1"/>
</dbReference>
<dbReference type="PANTHER" id="PTHR30290:SF72">
    <property type="entry name" value="HTH-TYPE TRANSCRIPTIONAL REGULATOR SGRR"/>
    <property type="match status" value="1"/>
</dbReference>
<evidence type="ECO:0008006" key="6">
    <source>
        <dbReference type="Google" id="ProtNLM"/>
    </source>
</evidence>
<accession>A0ABX3HQM4</accession>
<dbReference type="Gene3D" id="3.10.105.10">
    <property type="entry name" value="Dipeptide-binding Protein, Domain 3"/>
    <property type="match status" value="1"/>
</dbReference>
<protein>
    <recommendedName>
        <fullName evidence="6">ABC transporter substrate-binding protein</fullName>
    </recommendedName>
</protein>
<evidence type="ECO:0000256" key="1">
    <source>
        <dbReference type="ARBA" id="ARBA00023125"/>
    </source>
</evidence>
<dbReference type="Pfam" id="PF00496">
    <property type="entry name" value="SBP_bac_5"/>
    <property type="match status" value="1"/>
</dbReference>
<gene>
    <name evidence="4" type="ORF">BSK56_03665</name>
</gene>
<organism evidence="4 5">
    <name type="scientific">Paenibacillus borealis</name>
    <dbReference type="NCBI Taxonomy" id="160799"/>
    <lineage>
        <taxon>Bacteria</taxon>
        <taxon>Bacillati</taxon>
        <taxon>Bacillota</taxon>
        <taxon>Bacilli</taxon>
        <taxon>Bacillales</taxon>
        <taxon>Paenibacillaceae</taxon>
        <taxon>Paenibacillus</taxon>
    </lineage>
</organism>
<dbReference type="SUPFAM" id="SSF53850">
    <property type="entry name" value="Periplasmic binding protein-like II"/>
    <property type="match status" value="1"/>
</dbReference>
<dbReference type="PANTHER" id="PTHR30290">
    <property type="entry name" value="PERIPLASMIC BINDING COMPONENT OF ABC TRANSPORTER"/>
    <property type="match status" value="1"/>
</dbReference>
<feature type="domain" description="Solute-binding protein family 5" evidence="2">
    <location>
        <begin position="172"/>
        <end position="474"/>
    </location>
</feature>
<proteinExistence type="predicted"/>
<feature type="domain" description="Transcriptional regulator SgrR N-terminal HTH" evidence="3">
    <location>
        <begin position="5"/>
        <end position="118"/>
    </location>
</feature>
<evidence type="ECO:0000313" key="5">
    <source>
        <dbReference type="Proteomes" id="UP000187412"/>
    </source>
</evidence>
<evidence type="ECO:0000259" key="2">
    <source>
        <dbReference type="Pfam" id="PF00496"/>
    </source>
</evidence>
<comment type="caution">
    <text evidence="4">The sequence shown here is derived from an EMBL/GenBank/DDBJ whole genome shotgun (WGS) entry which is preliminary data.</text>
</comment>
<dbReference type="Proteomes" id="UP000187412">
    <property type="component" value="Unassembled WGS sequence"/>
</dbReference>
<dbReference type="Pfam" id="PF12793">
    <property type="entry name" value="SgrR_N"/>
    <property type="match status" value="1"/>
</dbReference>